<feature type="compositionally biased region" description="Pro residues" evidence="1">
    <location>
        <begin position="252"/>
        <end position="261"/>
    </location>
</feature>
<keyword evidence="4" id="KW-1185">Reference proteome</keyword>
<dbReference type="EMBL" id="BOON01000051">
    <property type="protein sequence ID" value="GII25431.1"/>
    <property type="molecule type" value="Genomic_DNA"/>
</dbReference>
<evidence type="ECO:0000313" key="3">
    <source>
        <dbReference type="EMBL" id="GII25431.1"/>
    </source>
</evidence>
<organism evidence="3 4">
    <name type="scientific">Planosporangium mesophilum</name>
    <dbReference type="NCBI Taxonomy" id="689768"/>
    <lineage>
        <taxon>Bacteria</taxon>
        <taxon>Bacillati</taxon>
        <taxon>Actinomycetota</taxon>
        <taxon>Actinomycetes</taxon>
        <taxon>Micromonosporales</taxon>
        <taxon>Micromonosporaceae</taxon>
        <taxon>Planosporangium</taxon>
    </lineage>
</organism>
<keyword evidence="2" id="KW-0472">Membrane</keyword>
<dbReference type="AlphaFoldDB" id="A0A8J3X2Z6"/>
<reference evidence="3" key="1">
    <citation type="submission" date="2021-01" db="EMBL/GenBank/DDBJ databases">
        <title>Whole genome shotgun sequence of Planosporangium mesophilum NBRC 109066.</title>
        <authorList>
            <person name="Komaki H."/>
            <person name="Tamura T."/>
        </authorList>
    </citation>
    <scope>NUCLEOTIDE SEQUENCE</scope>
    <source>
        <strain evidence="3">NBRC 109066</strain>
    </source>
</reference>
<sequence length="330" mass="33530">MTDGPLTSGERPTDLADVVADTLLLDALGSGGTVPATDRAAWMLAAWRDDLAAGLDELAAQPLPVGTAVVAQPEAEPAGEPTELLPVVALPEPAPGVAPPWHVGADVEPATPHDEAADALVGADPRPGRRSRRVVNWTLGSAAALLVAGTGIVIGAGHATPGSPLWPITRAMYPEQADAADTEHTLALARLAASDGRYDEARRLLKRAETLLGRVDDPSRARRLREEMATVTGMLPQGAAVSTPSATSTPDPAGPADPSPTAPAEAPVPRSTTVPPGPKRPGGPPGPGVPIPIPTVTVTPSPPHVPSPTTQPSPDPDPSVPPVTLPSPPL</sequence>
<accession>A0A8J3X2Z6</accession>
<protein>
    <recommendedName>
        <fullName evidence="5">Anti-sigma-D factor RsdA sigma factor binding region domain-containing protein</fullName>
    </recommendedName>
</protein>
<feature type="region of interest" description="Disordered" evidence="1">
    <location>
        <begin position="229"/>
        <end position="330"/>
    </location>
</feature>
<evidence type="ECO:0008006" key="5">
    <source>
        <dbReference type="Google" id="ProtNLM"/>
    </source>
</evidence>
<comment type="caution">
    <text evidence="3">The sequence shown here is derived from an EMBL/GenBank/DDBJ whole genome shotgun (WGS) entry which is preliminary data.</text>
</comment>
<evidence type="ECO:0000256" key="1">
    <source>
        <dbReference type="SAM" id="MobiDB-lite"/>
    </source>
</evidence>
<name>A0A8J3X2Z6_9ACTN</name>
<gene>
    <name evidence="3" type="ORF">Pme01_50280</name>
</gene>
<feature type="compositionally biased region" description="Polar residues" evidence="1">
    <location>
        <begin position="240"/>
        <end position="250"/>
    </location>
</feature>
<dbReference type="RefSeq" id="WP_168118131.1">
    <property type="nucleotide sequence ID" value="NZ_BOON01000051.1"/>
</dbReference>
<dbReference type="Gene3D" id="6.10.250.1300">
    <property type="match status" value="1"/>
</dbReference>
<feature type="compositionally biased region" description="Pro residues" evidence="1">
    <location>
        <begin position="300"/>
        <end position="330"/>
    </location>
</feature>
<evidence type="ECO:0000313" key="4">
    <source>
        <dbReference type="Proteomes" id="UP000599074"/>
    </source>
</evidence>
<keyword evidence="2" id="KW-1133">Transmembrane helix</keyword>
<feature type="transmembrane region" description="Helical" evidence="2">
    <location>
        <begin position="134"/>
        <end position="157"/>
    </location>
</feature>
<dbReference type="Proteomes" id="UP000599074">
    <property type="component" value="Unassembled WGS sequence"/>
</dbReference>
<keyword evidence="2" id="KW-0812">Transmembrane</keyword>
<evidence type="ECO:0000256" key="2">
    <source>
        <dbReference type="SAM" id="Phobius"/>
    </source>
</evidence>
<proteinExistence type="predicted"/>
<feature type="compositionally biased region" description="Pro residues" evidence="1">
    <location>
        <begin position="275"/>
        <end position="293"/>
    </location>
</feature>